<dbReference type="GO" id="GO:0016787">
    <property type="term" value="F:hydrolase activity"/>
    <property type="evidence" value="ECO:0007669"/>
    <property type="project" value="UniProtKB-KW"/>
</dbReference>
<dbReference type="GO" id="GO:0005829">
    <property type="term" value="C:cytosol"/>
    <property type="evidence" value="ECO:0007669"/>
    <property type="project" value="TreeGrafter"/>
</dbReference>
<dbReference type="EMBL" id="VFOQ01000001">
    <property type="protein sequence ID" value="TQL60792.1"/>
    <property type="molecule type" value="Genomic_DNA"/>
</dbReference>
<comment type="caution">
    <text evidence="3">The sequence shown here is derived from an EMBL/GenBank/DDBJ whole genome shotgun (WGS) entry which is preliminary data.</text>
</comment>
<dbReference type="Proteomes" id="UP000319514">
    <property type="component" value="Unassembled WGS sequence"/>
</dbReference>
<dbReference type="AlphaFoldDB" id="A0A542ZKA9"/>
<keyword evidence="1" id="KW-0378">Hydrolase</keyword>
<dbReference type="Gene3D" id="3.90.79.10">
    <property type="entry name" value="Nucleoside Triphosphate Pyrophosphohydrolase"/>
    <property type="match status" value="1"/>
</dbReference>
<evidence type="ECO:0000313" key="4">
    <source>
        <dbReference type="Proteomes" id="UP000319514"/>
    </source>
</evidence>
<dbReference type="PROSITE" id="PS51462">
    <property type="entry name" value="NUDIX"/>
    <property type="match status" value="1"/>
</dbReference>
<feature type="domain" description="Nudix hydrolase" evidence="2">
    <location>
        <begin position="54"/>
        <end position="194"/>
    </location>
</feature>
<evidence type="ECO:0000256" key="1">
    <source>
        <dbReference type="ARBA" id="ARBA00022801"/>
    </source>
</evidence>
<protein>
    <submittedName>
        <fullName evidence="3">ADP-ribose pyrophosphatase</fullName>
    </submittedName>
</protein>
<dbReference type="CDD" id="cd24158">
    <property type="entry name" value="NUDIX_ADPRase_Rv1700"/>
    <property type="match status" value="1"/>
</dbReference>
<dbReference type="Pfam" id="PF00293">
    <property type="entry name" value="NUDIX"/>
    <property type="match status" value="1"/>
</dbReference>
<dbReference type="SUPFAM" id="SSF55811">
    <property type="entry name" value="Nudix"/>
    <property type="match status" value="1"/>
</dbReference>
<accession>A0A542ZKA9</accession>
<dbReference type="InterPro" id="IPR015797">
    <property type="entry name" value="NUDIX_hydrolase-like_dom_sf"/>
</dbReference>
<dbReference type="InterPro" id="IPR000086">
    <property type="entry name" value="NUDIX_hydrolase_dom"/>
</dbReference>
<dbReference type="PANTHER" id="PTHR11839">
    <property type="entry name" value="UDP/ADP-SUGAR PYROPHOSPHATASE"/>
    <property type="match status" value="1"/>
</dbReference>
<dbReference type="GO" id="GO:0006753">
    <property type="term" value="P:nucleoside phosphate metabolic process"/>
    <property type="evidence" value="ECO:0007669"/>
    <property type="project" value="TreeGrafter"/>
</dbReference>
<sequence>MSLDAPSLSAHELRDRLESRPVSEREVLLEGMVWDVVRDTVDLGEAGTVRREYVLHPGAVGTVAMDDKGRILLVQQYRHPVGHYDWELPAGLLDVEGEPPWEAAARELHEEADLTAGTWNVLVDHFASPGGLSEVLRLFLARDLASVPHEERHQREAEEHGMPVRWVDLNEAVAAVLTGRLHNPAAIIGILTAYAARELDWGTLRPYDAPWPEHPAYR</sequence>
<reference evidence="3 4" key="1">
    <citation type="submission" date="2019-06" db="EMBL/GenBank/DDBJ databases">
        <title>Sequencing the genomes of 1000 actinobacteria strains.</title>
        <authorList>
            <person name="Klenk H.-P."/>
        </authorList>
    </citation>
    <scope>NUCLEOTIDE SEQUENCE [LARGE SCALE GENOMIC DNA]</scope>
    <source>
        <strain evidence="3 4">DSM 18082</strain>
    </source>
</reference>
<dbReference type="RefSeq" id="WP_246092137.1">
    <property type="nucleotide sequence ID" value="NZ_BAAAKX010000016.1"/>
</dbReference>
<evidence type="ECO:0000259" key="2">
    <source>
        <dbReference type="PROSITE" id="PS51462"/>
    </source>
</evidence>
<dbReference type="PANTHER" id="PTHR11839:SF31">
    <property type="entry name" value="ADP-RIBOSE PYROPHOSPHATASE"/>
    <property type="match status" value="1"/>
</dbReference>
<gene>
    <name evidence="3" type="ORF">FB474_2189</name>
</gene>
<name>A0A542ZKA9_9MICO</name>
<keyword evidence="4" id="KW-1185">Reference proteome</keyword>
<evidence type="ECO:0000313" key="3">
    <source>
        <dbReference type="EMBL" id="TQL60792.1"/>
    </source>
</evidence>
<proteinExistence type="predicted"/>
<organism evidence="3 4">
    <name type="scientific">Oryzihumus leptocrescens</name>
    <dbReference type="NCBI Taxonomy" id="297536"/>
    <lineage>
        <taxon>Bacteria</taxon>
        <taxon>Bacillati</taxon>
        <taxon>Actinomycetota</taxon>
        <taxon>Actinomycetes</taxon>
        <taxon>Micrococcales</taxon>
        <taxon>Intrasporangiaceae</taxon>
        <taxon>Oryzihumus</taxon>
    </lineage>
</organism>
<dbReference type="GO" id="GO:0019693">
    <property type="term" value="P:ribose phosphate metabolic process"/>
    <property type="evidence" value="ECO:0007669"/>
    <property type="project" value="TreeGrafter"/>
</dbReference>